<protein>
    <submittedName>
        <fullName evidence="13">S-adenosyl-methyltransferase MraW</fullName>
    </submittedName>
</protein>
<dbReference type="Pfam" id="PF01795">
    <property type="entry name" value="Methyltransf_5"/>
    <property type="match status" value="1"/>
</dbReference>
<dbReference type="eggNOG" id="KOG2782">
    <property type="taxonomic scope" value="Eukaryota"/>
</dbReference>
<keyword evidence="14" id="KW-1185">Reference proteome</keyword>
<evidence type="ECO:0000259" key="11">
    <source>
        <dbReference type="PROSITE" id="PS50102"/>
    </source>
</evidence>
<feature type="domain" description="RanBP2-type" evidence="12">
    <location>
        <begin position="175"/>
        <end position="205"/>
    </location>
</feature>
<dbReference type="GeneID" id="19014208"/>
<evidence type="ECO:0000256" key="10">
    <source>
        <dbReference type="SAM" id="MobiDB-lite"/>
    </source>
</evidence>
<dbReference type="InterPro" id="IPR001876">
    <property type="entry name" value="Znf_RanBP2"/>
</dbReference>
<feature type="compositionally biased region" description="Basic residues" evidence="10">
    <location>
        <begin position="23"/>
        <end position="32"/>
    </location>
</feature>
<dbReference type="HAMAP" id="MF_01007">
    <property type="entry name" value="16SrRNA_methyltr_H"/>
    <property type="match status" value="1"/>
</dbReference>
<keyword evidence="3" id="KW-0808">Transferase</keyword>
<dbReference type="CDD" id="cd00590">
    <property type="entry name" value="RRM_SF"/>
    <property type="match status" value="1"/>
</dbReference>
<keyword evidence="7" id="KW-0862">Zinc</keyword>
<evidence type="ECO:0000256" key="8">
    <source>
        <dbReference type="PROSITE-ProRule" id="PRU00176"/>
    </source>
</evidence>
<accession>K8EYL1</accession>
<comment type="similarity">
    <text evidence="1">Belongs to the methyltransferase superfamily. RsmH family.</text>
</comment>
<feature type="region of interest" description="Disordered" evidence="10">
    <location>
        <begin position="1"/>
        <end position="70"/>
    </location>
</feature>
<dbReference type="InterPro" id="IPR000504">
    <property type="entry name" value="RRM_dom"/>
</dbReference>
<feature type="compositionally biased region" description="Basic and acidic residues" evidence="10">
    <location>
        <begin position="33"/>
        <end position="50"/>
    </location>
</feature>
<dbReference type="SMART" id="SM00547">
    <property type="entry name" value="ZnF_RBZ"/>
    <property type="match status" value="1"/>
</dbReference>
<dbReference type="RefSeq" id="XP_007511464.1">
    <property type="nucleotide sequence ID" value="XM_007511402.1"/>
</dbReference>
<evidence type="ECO:0000256" key="1">
    <source>
        <dbReference type="ARBA" id="ARBA00010396"/>
    </source>
</evidence>
<dbReference type="SUPFAM" id="SSF90209">
    <property type="entry name" value="Ran binding protein zinc finger-like"/>
    <property type="match status" value="1"/>
</dbReference>
<feature type="compositionally biased region" description="Polar residues" evidence="10">
    <location>
        <begin position="146"/>
        <end position="162"/>
    </location>
</feature>
<dbReference type="SUPFAM" id="SSF81799">
    <property type="entry name" value="Putative methyltransferase TM0872, insert domain"/>
    <property type="match status" value="1"/>
</dbReference>
<dbReference type="InterPro" id="IPR023397">
    <property type="entry name" value="SAM-dep_MeTrfase_MraW_recog"/>
</dbReference>
<evidence type="ECO:0000256" key="7">
    <source>
        <dbReference type="ARBA" id="ARBA00022833"/>
    </source>
</evidence>
<evidence type="ECO:0000256" key="6">
    <source>
        <dbReference type="ARBA" id="ARBA00022771"/>
    </source>
</evidence>
<evidence type="ECO:0000256" key="2">
    <source>
        <dbReference type="ARBA" id="ARBA00022603"/>
    </source>
</evidence>
<evidence type="ECO:0000256" key="5">
    <source>
        <dbReference type="ARBA" id="ARBA00022723"/>
    </source>
</evidence>
<keyword evidence="8" id="KW-0694">RNA-binding</keyword>
<evidence type="ECO:0000259" key="12">
    <source>
        <dbReference type="PROSITE" id="PS50199"/>
    </source>
</evidence>
<feature type="compositionally biased region" description="Basic and acidic residues" evidence="10">
    <location>
        <begin position="164"/>
        <end position="173"/>
    </location>
</feature>
<dbReference type="InterPro" id="IPR035979">
    <property type="entry name" value="RBD_domain_sf"/>
</dbReference>
<dbReference type="PANTHER" id="PTHR11265:SF0">
    <property type="entry name" value="12S RRNA N4-METHYLCYTIDINE METHYLTRANSFERASE"/>
    <property type="match status" value="1"/>
</dbReference>
<dbReference type="GO" id="GO:0003723">
    <property type="term" value="F:RNA binding"/>
    <property type="evidence" value="ECO:0007669"/>
    <property type="project" value="UniProtKB-UniRule"/>
</dbReference>
<dbReference type="EMBL" id="FO082271">
    <property type="protein sequence ID" value="CCO17585.1"/>
    <property type="molecule type" value="Genomic_DNA"/>
</dbReference>
<dbReference type="AlphaFoldDB" id="K8EYL1"/>
<feature type="domain" description="RRM" evidence="11">
    <location>
        <begin position="245"/>
        <end position="323"/>
    </location>
</feature>
<dbReference type="KEGG" id="bpg:Bathy08g02290"/>
<name>K8EYL1_9CHLO</name>
<keyword evidence="6 9" id="KW-0863">Zinc-finger</keyword>
<dbReference type="Gene3D" id="1.10.150.170">
    <property type="entry name" value="Putative methyltransferase TM0872, insert domain"/>
    <property type="match status" value="1"/>
</dbReference>
<dbReference type="Gene3D" id="4.10.1060.10">
    <property type="entry name" value="Zinc finger, RanBP2-type"/>
    <property type="match status" value="1"/>
</dbReference>
<dbReference type="SMART" id="SM00360">
    <property type="entry name" value="RRM"/>
    <property type="match status" value="2"/>
</dbReference>
<dbReference type="SUPFAM" id="SSF54928">
    <property type="entry name" value="RNA-binding domain, RBD"/>
    <property type="match status" value="1"/>
</dbReference>
<organism evidence="13 14">
    <name type="scientific">Bathycoccus prasinos</name>
    <dbReference type="NCBI Taxonomy" id="41875"/>
    <lineage>
        <taxon>Eukaryota</taxon>
        <taxon>Viridiplantae</taxon>
        <taxon>Chlorophyta</taxon>
        <taxon>Mamiellophyceae</taxon>
        <taxon>Mamiellales</taxon>
        <taxon>Bathycoccaceae</taxon>
        <taxon>Bathycoccus</taxon>
    </lineage>
</organism>
<dbReference type="GO" id="GO:0070475">
    <property type="term" value="P:rRNA base methylation"/>
    <property type="evidence" value="ECO:0007669"/>
    <property type="project" value="TreeGrafter"/>
</dbReference>
<dbReference type="PANTHER" id="PTHR11265">
    <property type="entry name" value="S-ADENOSYL-METHYLTRANSFERASE MRAW"/>
    <property type="match status" value="1"/>
</dbReference>
<dbReference type="InterPro" id="IPR002903">
    <property type="entry name" value="RsmH"/>
</dbReference>
<dbReference type="InterPro" id="IPR036443">
    <property type="entry name" value="Znf_RanBP2_sf"/>
</dbReference>
<dbReference type="eggNOG" id="KOG0145">
    <property type="taxonomic scope" value="Eukaryota"/>
</dbReference>
<proteinExistence type="inferred from homology"/>
<dbReference type="InterPro" id="IPR012677">
    <property type="entry name" value="Nucleotide-bd_a/b_plait_sf"/>
</dbReference>
<reference evidence="13 14" key="1">
    <citation type="submission" date="2011-10" db="EMBL/GenBank/DDBJ databases">
        <authorList>
            <person name="Genoscope - CEA"/>
        </authorList>
    </citation>
    <scope>NUCLEOTIDE SEQUENCE [LARGE SCALE GENOMIC DNA]</scope>
    <source>
        <strain evidence="13 14">RCC 1105</strain>
    </source>
</reference>
<dbReference type="GO" id="GO:0005737">
    <property type="term" value="C:cytoplasm"/>
    <property type="evidence" value="ECO:0007669"/>
    <property type="project" value="TreeGrafter"/>
</dbReference>
<dbReference type="GO" id="GO:0008270">
    <property type="term" value="F:zinc ion binding"/>
    <property type="evidence" value="ECO:0007669"/>
    <property type="project" value="UniProtKB-KW"/>
</dbReference>
<gene>
    <name evidence="13" type="ORF">Bathy08g02290</name>
</gene>
<dbReference type="Proteomes" id="UP000198341">
    <property type="component" value="Chromosome 8"/>
</dbReference>
<sequence length="685" mass="76671">MGDTTKRKSGRSDDPFDGEGGKSAKKSKKEKKEKKTREKRSDDESEDKSNHKSFPAASSGKTETPPPTTTKKRAFRLRLKGIAPNTDKAQVAQFLLVSESCVRNVFHGEAIVMVDTEEAFQRCVEKDDEKLNGRFVKVTDETNGARSNLGRNFLTPGNNGENNAEVKRKTTTNEREGRDWTCEKCGGENFARRETCYKCAAGKYGEQRETPPVMKTSASINTAVVKKQNNAGDRMVAQGSEQEGYEVFVKYLPKNVDESDIADFFKRCGELKEEVNLLRDQTTGSSKGAGFLTFRNAESREKALAMDGERFLDRTVSVTVAKKSPFGTRGTTQALGTHTPAMLRETIDSLGIANDPNGIYIDGTFGRGGHTRGILNALGKNGQLHAFDLDPEAITVGRALEKEDSRFHMHHSPFGSMFKVMREKDSKVKVSGVFLDLGISSPQFDDKSRGFRPEQDGPLDLRFDVTSGVSAYDFLLKVSRNDLRDIIFKYGETNDKLSAQRIADAIVLARDTNALPKTTKAFATLVANAKGAEYQAMHPAKMTFQALRIHLNEEFDEFRRGMEGAMKLLKENGKLGVLTWKHSECAILIEYFRKVEKVRTNAPIFEWLKTNHEKSVTKLLEKDDDDDDAWAAEMDDCKRPADIEMRTNSRSRSAILHVLRKKSSAARMVEAEKAAYKKLKWENKK</sequence>
<dbReference type="SUPFAM" id="SSF53335">
    <property type="entry name" value="S-adenosyl-L-methionine-dependent methyltransferases"/>
    <property type="match status" value="1"/>
</dbReference>
<evidence type="ECO:0000256" key="9">
    <source>
        <dbReference type="PROSITE-ProRule" id="PRU00322"/>
    </source>
</evidence>
<dbReference type="STRING" id="41875.K8EYL1"/>
<dbReference type="OrthoDB" id="439808at2759"/>
<evidence type="ECO:0000256" key="4">
    <source>
        <dbReference type="ARBA" id="ARBA00022691"/>
    </source>
</evidence>
<evidence type="ECO:0000313" key="13">
    <source>
        <dbReference type="EMBL" id="CCO17585.1"/>
    </source>
</evidence>
<dbReference type="GO" id="GO:0071424">
    <property type="term" value="F:rRNA (cytosine-N4-)-methyltransferase activity"/>
    <property type="evidence" value="ECO:0007669"/>
    <property type="project" value="TreeGrafter"/>
</dbReference>
<dbReference type="Gene3D" id="3.30.70.330">
    <property type="match status" value="2"/>
</dbReference>
<keyword evidence="5" id="KW-0479">Metal-binding</keyword>
<dbReference type="PROSITE" id="PS50102">
    <property type="entry name" value="RRM"/>
    <property type="match status" value="1"/>
</dbReference>
<dbReference type="NCBIfam" id="TIGR00006">
    <property type="entry name" value="16S rRNA (cytosine(1402)-N(4))-methyltransferase RsmH"/>
    <property type="match status" value="1"/>
</dbReference>
<evidence type="ECO:0000313" key="14">
    <source>
        <dbReference type="Proteomes" id="UP000198341"/>
    </source>
</evidence>
<dbReference type="InterPro" id="IPR029063">
    <property type="entry name" value="SAM-dependent_MTases_sf"/>
</dbReference>
<feature type="region of interest" description="Disordered" evidence="10">
    <location>
        <begin position="146"/>
        <end position="173"/>
    </location>
</feature>
<feature type="compositionally biased region" description="Basic and acidic residues" evidence="10">
    <location>
        <begin position="1"/>
        <end position="22"/>
    </location>
</feature>
<evidence type="ECO:0000256" key="3">
    <source>
        <dbReference type="ARBA" id="ARBA00022679"/>
    </source>
</evidence>
<dbReference type="Gene3D" id="3.40.50.150">
    <property type="entry name" value="Vaccinia Virus protein VP39"/>
    <property type="match status" value="1"/>
</dbReference>
<dbReference type="Pfam" id="PF00076">
    <property type="entry name" value="RRM_1"/>
    <property type="match status" value="1"/>
</dbReference>
<keyword evidence="4" id="KW-0949">S-adenosyl-L-methionine</keyword>
<dbReference type="PROSITE" id="PS50199">
    <property type="entry name" value="ZF_RANBP2_2"/>
    <property type="match status" value="1"/>
</dbReference>
<dbReference type="PROSITE" id="PS01358">
    <property type="entry name" value="ZF_RANBP2_1"/>
    <property type="match status" value="1"/>
</dbReference>
<keyword evidence="2" id="KW-0489">Methyltransferase</keyword>